<evidence type="ECO:0000313" key="3">
    <source>
        <dbReference type="EMBL" id="PPK82544.1"/>
    </source>
</evidence>
<comment type="caution">
    <text evidence="3">The sequence shown here is derived from an EMBL/GenBank/DDBJ whole genome shotgun (WGS) entry which is preliminary data.</text>
</comment>
<feature type="compositionally biased region" description="Basic residues" evidence="1">
    <location>
        <begin position="9"/>
        <end position="19"/>
    </location>
</feature>
<feature type="region of interest" description="Disordered" evidence="1">
    <location>
        <begin position="59"/>
        <end position="78"/>
    </location>
</feature>
<evidence type="ECO:0000256" key="1">
    <source>
        <dbReference type="SAM" id="MobiDB-lite"/>
    </source>
</evidence>
<feature type="transmembrane region" description="Helical" evidence="2">
    <location>
        <begin position="24"/>
        <end position="49"/>
    </location>
</feature>
<name>A0A2S6HX07_9FIRM</name>
<dbReference type="AlphaFoldDB" id="A0A2S6HX07"/>
<keyword evidence="4" id="KW-1185">Reference proteome</keyword>
<dbReference type="RefSeq" id="WP_104435113.1">
    <property type="nucleotide sequence ID" value="NZ_PTJA01000002.1"/>
</dbReference>
<evidence type="ECO:0000256" key="2">
    <source>
        <dbReference type="SAM" id="Phobius"/>
    </source>
</evidence>
<keyword evidence="2" id="KW-0472">Membrane</keyword>
<proteinExistence type="predicted"/>
<accession>A0A2S6HX07</accession>
<dbReference type="Proteomes" id="UP000237749">
    <property type="component" value="Unassembled WGS sequence"/>
</dbReference>
<keyword evidence="2" id="KW-1133">Transmembrane helix</keyword>
<feature type="region of interest" description="Disordered" evidence="1">
    <location>
        <begin position="1"/>
        <end position="20"/>
    </location>
</feature>
<dbReference type="EMBL" id="PTJA01000002">
    <property type="protein sequence ID" value="PPK82544.1"/>
    <property type="molecule type" value="Genomic_DNA"/>
</dbReference>
<sequence>MKQEEIRSGKRRSRRRRGRRGQESFIKVIIFLCFFLLLVVLTAGGMFGYRYIQGDKTSPETLESSREVLPETMGQLPQ</sequence>
<evidence type="ECO:0000313" key="4">
    <source>
        <dbReference type="Proteomes" id="UP000237749"/>
    </source>
</evidence>
<protein>
    <submittedName>
        <fullName evidence="3">Uncharacterized protein</fullName>
    </submittedName>
</protein>
<gene>
    <name evidence="3" type="ORF">BXY41_102233</name>
</gene>
<keyword evidence="2" id="KW-0812">Transmembrane</keyword>
<organism evidence="3 4">
    <name type="scientific">Lacrimispora xylanisolvens</name>
    <dbReference type="NCBI Taxonomy" id="384636"/>
    <lineage>
        <taxon>Bacteria</taxon>
        <taxon>Bacillati</taxon>
        <taxon>Bacillota</taxon>
        <taxon>Clostridia</taxon>
        <taxon>Lachnospirales</taxon>
        <taxon>Lachnospiraceae</taxon>
        <taxon>Lacrimispora</taxon>
    </lineage>
</organism>
<reference evidence="3 4" key="1">
    <citation type="submission" date="2018-02" db="EMBL/GenBank/DDBJ databases">
        <title>Genomic Encyclopedia of Archaeal and Bacterial Type Strains, Phase II (KMG-II): from individual species to whole genera.</title>
        <authorList>
            <person name="Goeker M."/>
        </authorList>
    </citation>
    <scope>NUCLEOTIDE SEQUENCE [LARGE SCALE GENOMIC DNA]</scope>
    <source>
        <strain evidence="3 4">DSM 3808</strain>
    </source>
</reference>